<keyword evidence="2" id="KW-1185">Reference proteome</keyword>
<accession>A0A5E6MJC5</accession>
<organism evidence="1 2">
    <name type="scientific">Methylacidimicrobium tartarophylax</name>
    <dbReference type="NCBI Taxonomy" id="1041768"/>
    <lineage>
        <taxon>Bacteria</taxon>
        <taxon>Pseudomonadati</taxon>
        <taxon>Verrucomicrobiota</taxon>
        <taxon>Methylacidimicrobium</taxon>
    </lineage>
</organism>
<dbReference type="Proteomes" id="UP000334923">
    <property type="component" value="Unassembled WGS sequence"/>
</dbReference>
<name>A0A5E6MJC5_9BACT</name>
<dbReference type="RefSeq" id="WP_142659908.1">
    <property type="nucleotide sequence ID" value="NZ_CABFVA020000048.1"/>
</dbReference>
<sequence>MALNRKLSALVQKRELAKSEATPGQLSLSFTDGSQLLIRLASAAPPMPGKGTMEKVLETGSRLVLVLEPESRIELALADPGASISLRDAQGTVEYLG</sequence>
<evidence type="ECO:0000313" key="1">
    <source>
        <dbReference type="EMBL" id="VVM06167.1"/>
    </source>
</evidence>
<protein>
    <submittedName>
        <fullName evidence="1">Uncharacterized protein</fullName>
    </submittedName>
</protein>
<proteinExistence type="predicted"/>
<reference evidence="1 2" key="1">
    <citation type="submission" date="2019-09" db="EMBL/GenBank/DDBJ databases">
        <authorList>
            <person name="Cremers G."/>
        </authorList>
    </citation>
    <scope>NUCLEOTIDE SEQUENCE [LARGE SCALE GENOMIC DNA]</scope>
    <source>
        <strain evidence="1">4A</strain>
    </source>
</reference>
<gene>
    <name evidence="1" type="ORF">MAMT_01016</name>
</gene>
<evidence type="ECO:0000313" key="2">
    <source>
        <dbReference type="Proteomes" id="UP000334923"/>
    </source>
</evidence>
<dbReference type="AlphaFoldDB" id="A0A5E6MJC5"/>
<dbReference type="OrthoDB" id="196633at2"/>
<dbReference type="EMBL" id="CABFVA020000048">
    <property type="protein sequence ID" value="VVM06167.1"/>
    <property type="molecule type" value="Genomic_DNA"/>
</dbReference>